<gene>
    <name evidence="1" type="ORF">BpHYR1_021846</name>
</gene>
<evidence type="ECO:0000313" key="2">
    <source>
        <dbReference type="Proteomes" id="UP000276133"/>
    </source>
</evidence>
<proteinExistence type="predicted"/>
<organism evidence="1 2">
    <name type="scientific">Brachionus plicatilis</name>
    <name type="common">Marine rotifer</name>
    <name type="synonym">Brachionus muelleri</name>
    <dbReference type="NCBI Taxonomy" id="10195"/>
    <lineage>
        <taxon>Eukaryota</taxon>
        <taxon>Metazoa</taxon>
        <taxon>Spiralia</taxon>
        <taxon>Gnathifera</taxon>
        <taxon>Rotifera</taxon>
        <taxon>Eurotatoria</taxon>
        <taxon>Monogononta</taxon>
        <taxon>Pseudotrocha</taxon>
        <taxon>Ploima</taxon>
        <taxon>Brachionidae</taxon>
        <taxon>Brachionus</taxon>
    </lineage>
</organism>
<reference evidence="1 2" key="1">
    <citation type="journal article" date="2018" name="Sci. Rep.">
        <title>Genomic signatures of local adaptation to the degree of environmental predictability in rotifers.</title>
        <authorList>
            <person name="Franch-Gras L."/>
            <person name="Hahn C."/>
            <person name="Garcia-Roger E.M."/>
            <person name="Carmona M.J."/>
            <person name="Serra M."/>
            <person name="Gomez A."/>
        </authorList>
    </citation>
    <scope>NUCLEOTIDE SEQUENCE [LARGE SCALE GENOMIC DNA]</scope>
    <source>
        <strain evidence="1">HYR1</strain>
    </source>
</reference>
<protein>
    <submittedName>
        <fullName evidence="1">Uncharacterized protein</fullName>
    </submittedName>
</protein>
<evidence type="ECO:0000313" key="1">
    <source>
        <dbReference type="EMBL" id="RNA42746.1"/>
    </source>
</evidence>
<dbReference type="EMBL" id="REGN01000323">
    <property type="protein sequence ID" value="RNA42746.1"/>
    <property type="molecule type" value="Genomic_DNA"/>
</dbReference>
<dbReference type="AlphaFoldDB" id="A0A3M7T3Y8"/>
<dbReference type="Proteomes" id="UP000276133">
    <property type="component" value="Unassembled WGS sequence"/>
</dbReference>
<comment type="caution">
    <text evidence="1">The sequence shown here is derived from an EMBL/GenBank/DDBJ whole genome shotgun (WGS) entry which is preliminary data.</text>
</comment>
<sequence>MHSENFFLLDLKMKSSIDNRLDKKVTNAVNILTGSVCINSTKLSTSSSPRSLGSFSSTSLTASLVIICMDDCSEASSLILLLFEAVMPVVL</sequence>
<keyword evidence="2" id="KW-1185">Reference proteome</keyword>
<accession>A0A3M7T3Y8</accession>
<name>A0A3M7T3Y8_BRAPC</name>